<evidence type="ECO:0000259" key="6">
    <source>
        <dbReference type="Pfam" id="PF13505"/>
    </source>
</evidence>
<evidence type="ECO:0000256" key="3">
    <source>
        <dbReference type="ARBA" id="ARBA00023136"/>
    </source>
</evidence>
<keyword evidence="3" id="KW-0472">Membrane</keyword>
<dbReference type="AlphaFoldDB" id="A0A1I6N3T6"/>
<dbReference type="PANTHER" id="PTHR34001:SF3">
    <property type="entry name" value="BLL7405 PROTEIN"/>
    <property type="match status" value="1"/>
</dbReference>
<accession>A0A1I6N3T6</accession>
<proteinExistence type="inferred from homology"/>
<evidence type="ECO:0000313" key="8">
    <source>
        <dbReference type="Proteomes" id="UP000198926"/>
    </source>
</evidence>
<dbReference type="InterPro" id="IPR011250">
    <property type="entry name" value="OMP/PagP_B-barrel"/>
</dbReference>
<evidence type="ECO:0000256" key="2">
    <source>
        <dbReference type="ARBA" id="ARBA00022729"/>
    </source>
</evidence>
<comment type="subcellular location">
    <subcellularLocation>
        <location evidence="1">Membrane</location>
    </subcellularLocation>
</comment>
<protein>
    <submittedName>
        <fullName evidence="7">Outer membrane immunogenic protein</fullName>
    </submittedName>
</protein>
<dbReference type="STRING" id="1123755.SAMN05444714_3349"/>
<keyword evidence="8" id="KW-1185">Reference proteome</keyword>
<dbReference type="Pfam" id="PF13505">
    <property type="entry name" value="OMP_b-brl"/>
    <property type="match status" value="1"/>
</dbReference>
<sequence>MMKRILAALGLMAAATTAQAQDTFTYDWVGPYGGGYLGGSFFETEASDLTDTFTNDAPPISELIATYGINGGYNWQPYDDNLLLGLELDVQGGNETSQLIRFNSAGTDGQLYENKITSLTSLRGRAGVVNGKTLIYFTGGVAFGEVDFLMIDLDEAIDSRNCSVDGIICAQAQDSLVGLNVGMGLEYAFRDDMTARFEIMHYDLESTSAEVLNGGDTPVCSTANADECSAFFDSSVTQFRFGVNFKF</sequence>
<evidence type="ECO:0000256" key="1">
    <source>
        <dbReference type="ARBA" id="ARBA00004370"/>
    </source>
</evidence>
<dbReference type="PANTHER" id="PTHR34001">
    <property type="entry name" value="BLL7405 PROTEIN"/>
    <property type="match status" value="1"/>
</dbReference>
<feature type="chain" id="PRO_5011596075" evidence="5">
    <location>
        <begin position="21"/>
        <end position="247"/>
    </location>
</feature>
<dbReference type="EMBL" id="FOZM01000006">
    <property type="protein sequence ID" value="SFS22521.1"/>
    <property type="molecule type" value="Genomic_DNA"/>
</dbReference>
<name>A0A1I6N3T6_9RHOB</name>
<keyword evidence="2 5" id="KW-0732">Signal</keyword>
<organism evidence="7 8">
    <name type="scientific">Yoonia litorea</name>
    <dbReference type="NCBI Taxonomy" id="1123755"/>
    <lineage>
        <taxon>Bacteria</taxon>
        <taxon>Pseudomonadati</taxon>
        <taxon>Pseudomonadota</taxon>
        <taxon>Alphaproteobacteria</taxon>
        <taxon>Rhodobacterales</taxon>
        <taxon>Paracoccaceae</taxon>
        <taxon>Yoonia</taxon>
    </lineage>
</organism>
<reference evidence="7 8" key="1">
    <citation type="submission" date="2016-10" db="EMBL/GenBank/DDBJ databases">
        <authorList>
            <person name="de Groot N.N."/>
        </authorList>
    </citation>
    <scope>NUCLEOTIDE SEQUENCE [LARGE SCALE GENOMIC DNA]</scope>
    <source>
        <strain evidence="7 8">DSM 29433</strain>
    </source>
</reference>
<comment type="similarity">
    <text evidence="4">Belongs to the Omp25/RopB family.</text>
</comment>
<evidence type="ECO:0000256" key="4">
    <source>
        <dbReference type="ARBA" id="ARBA00038306"/>
    </source>
</evidence>
<gene>
    <name evidence="7" type="ORF">SAMN05444714_3349</name>
</gene>
<feature type="signal peptide" evidence="5">
    <location>
        <begin position="1"/>
        <end position="20"/>
    </location>
</feature>
<dbReference type="SUPFAM" id="SSF56925">
    <property type="entry name" value="OMPA-like"/>
    <property type="match status" value="1"/>
</dbReference>
<dbReference type="Proteomes" id="UP000198926">
    <property type="component" value="Unassembled WGS sequence"/>
</dbReference>
<dbReference type="Gene3D" id="2.40.160.20">
    <property type="match status" value="1"/>
</dbReference>
<evidence type="ECO:0000313" key="7">
    <source>
        <dbReference type="EMBL" id="SFS22521.1"/>
    </source>
</evidence>
<dbReference type="GO" id="GO:0016020">
    <property type="term" value="C:membrane"/>
    <property type="evidence" value="ECO:0007669"/>
    <property type="project" value="UniProtKB-SubCell"/>
</dbReference>
<evidence type="ECO:0000256" key="5">
    <source>
        <dbReference type="SAM" id="SignalP"/>
    </source>
</evidence>
<dbReference type="InterPro" id="IPR027385">
    <property type="entry name" value="Beta-barrel_OMP"/>
</dbReference>
<feature type="domain" description="Outer membrane protein beta-barrel" evidence="6">
    <location>
        <begin position="7"/>
        <end position="247"/>
    </location>
</feature>
<dbReference type="InterPro" id="IPR051692">
    <property type="entry name" value="OMP-like"/>
</dbReference>